<keyword evidence="1" id="KW-0812">Transmembrane</keyword>
<evidence type="ECO:0000313" key="3">
    <source>
        <dbReference type="Proteomes" id="UP000315496"/>
    </source>
</evidence>
<sequence length="509" mass="55600">MLSHRYAPLSSSLVANASPYDIAIVVCPQLDACVALKRTIETTCLRGEPVSMHLNKYLYPGHTSFLLSAADVCALHPAPGVFPRSSLIIPVYLFDPTRSCNTVDDPGLLINGELSISLSQATSLVLSWGVESHTFSSISRTCQVEFSTALVSPLPKVEYLSSTFTTRRPGDFLPFDLASIPVAVGKLAACVHIPHSPLSTTLHIDLALDDLWDDAQHAFTCFSAFCLDPDPKAVIMGDAGHPFSSSKDGGQACDVMGTKIIAETEHSRSFSLRLAPCSRPIEVVLEYTPTDVILVIDPRDSSGQVHRTVIWNGPSSRLVSARGTLGSDGLLPSPAFSMSGLLYTEDEVMPFSLPRGFQRDLEDRLGSSSLSAIFRAGVAGTSFSSFSYALEQGRRCVQGGECPNPLYSKILAYFILAFLIWSGTIIFLGLGLWLRLRNKSRLRSQHGSRLLRRPRRLSRKQRKLIADATVSAFERLCNERLTLAHELMMTRGTFSDLHLQPGGLETVIE</sequence>
<protein>
    <submittedName>
        <fullName evidence="2">Uncharacterized protein</fullName>
    </submittedName>
</protein>
<dbReference type="Proteomes" id="UP000315496">
    <property type="component" value="Chromosome 4"/>
</dbReference>
<keyword evidence="1" id="KW-0472">Membrane</keyword>
<dbReference type="AlphaFoldDB" id="A0A4Z1SNB8"/>
<evidence type="ECO:0000256" key="1">
    <source>
        <dbReference type="SAM" id="Phobius"/>
    </source>
</evidence>
<keyword evidence="1" id="KW-1133">Transmembrane helix</keyword>
<proteinExistence type="predicted"/>
<evidence type="ECO:0000313" key="2">
    <source>
        <dbReference type="EMBL" id="TNJ27254.1"/>
    </source>
</evidence>
<reference evidence="2 3" key="1">
    <citation type="submission" date="2019-05" db="EMBL/GenBank/DDBJ databases">
        <title>The compact genome of Giardia muris reveals important steps in the evolution of intestinal protozoan parasites.</title>
        <authorList>
            <person name="Xu F."/>
            <person name="Jimenez-Gonzalez A."/>
            <person name="Einarsson E."/>
            <person name="Astvaldsson A."/>
            <person name="Peirasmaki D."/>
            <person name="Eckmann L."/>
            <person name="Andersson J.O."/>
            <person name="Svard S.G."/>
            <person name="Jerlstrom-Hultqvist J."/>
        </authorList>
    </citation>
    <scope>NUCLEOTIDE SEQUENCE [LARGE SCALE GENOMIC DNA]</scope>
    <source>
        <strain evidence="2 3">Roberts-Thomson</strain>
    </source>
</reference>
<dbReference type="VEuPathDB" id="GiardiaDB:GMRT_12389"/>
<accession>A0A4Z1SNB8</accession>
<dbReference type="EMBL" id="VDLU01000004">
    <property type="protein sequence ID" value="TNJ27254.1"/>
    <property type="molecule type" value="Genomic_DNA"/>
</dbReference>
<feature type="transmembrane region" description="Helical" evidence="1">
    <location>
        <begin position="410"/>
        <end position="434"/>
    </location>
</feature>
<name>A0A4Z1SNB8_GIAMU</name>
<organism evidence="2 3">
    <name type="scientific">Giardia muris</name>
    <dbReference type="NCBI Taxonomy" id="5742"/>
    <lineage>
        <taxon>Eukaryota</taxon>
        <taxon>Metamonada</taxon>
        <taxon>Diplomonadida</taxon>
        <taxon>Hexamitidae</taxon>
        <taxon>Giardiinae</taxon>
        <taxon>Giardia</taxon>
    </lineage>
</organism>
<keyword evidence="3" id="KW-1185">Reference proteome</keyword>
<comment type="caution">
    <text evidence="2">The sequence shown here is derived from an EMBL/GenBank/DDBJ whole genome shotgun (WGS) entry which is preliminary data.</text>
</comment>
<gene>
    <name evidence="2" type="ORF">GMRT_12389</name>
</gene>